<dbReference type="OMA" id="FAVHWNL"/>
<keyword evidence="3" id="KW-0813">Transport</keyword>
<gene>
    <name evidence="12" type="primary">CSON009580</name>
</gene>
<evidence type="ECO:0000256" key="5">
    <source>
        <dbReference type="ARBA" id="ARBA00022574"/>
    </source>
</evidence>
<comment type="similarity">
    <text evidence="9">Belongs to the WD repeat peroxin-7 family.</text>
</comment>
<name>A0A336KR32_CULSO</name>
<dbReference type="SUPFAM" id="SSF50978">
    <property type="entry name" value="WD40 repeat-like"/>
    <property type="match status" value="1"/>
</dbReference>
<evidence type="ECO:0000256" key="4">
    <source>
        <dbReference type="ARBA" id="ARBA00022490"/>
    </source>
</evidence>
<accession>A0A336KR32</accession>
<evidence type="ECO:0000313" key="13">
    <source>
        <dbReference type="EMBL" id="SSX23785.1"/>
    </source>
</evidence>
<protein>
    <recommendedName>
        <fullName evidence="10">Peroxin-7</fullName>
    </recommendedName>
</protein>
<dbReference type="AlphaFoldDB" id="A0A336KR32"/>
<evidence type="ECO:0000256" key="11">
    <source>
        <dbReference type="PROSITE-ProRule" id="PRU00221"/>
    </source>
</evidence>
<dbReference type="InterPro" id="IPR044536">
    <property type="entry name" value="PEX7"/>
</dbReference>
<dbReference type="InterPro" id="IPR015943">
    <property type="entry name" value="WD40/YVTN_repeat-like_dom_sf"/>
</dbReference>
<keyword evidence="6" id="KW-0677">Repeat</keyword>
<comment type="subcellular location">
    <subcellularLocation>
        <location evidence="2">Cytoplasm</location>
        <location evidence="2">Cytosol</location>
    </subcellularLocation>
    <subcellularLocation>
        <location evidence="1">Peroxisome matrix</location>
    </subcellularLocation>
</comment>
<evidence type="ECO:0000256" key="6">
    <source>
        <dbReference type="ARBA" id="ARBA00022737"/>
    </source>
</evidence>
<evidence type="ECO:0000256" key="1">
    <source>
        <dbReference type="ARBA" id="ARBA00004253"/>
    </source>
</evidence>
<dbReference type="PANTHER" id="PTHR46027">
    <property type="entry name" value="PEROXISOMAL TARGETING SIGNAL 2 RECEPTOR"/>
    <property type="match status" value="1"/>
</dbReference>
<sequence length="341" mass="38775">MPHYKLPLENMHGYAIKFSPFTRNRLAVALSQPYAQIGTGALLILNYTDNDHLTTEKQTFTWHDSLLNICWSKDDPNHILTSSGDGSLQLWDTNDRNLPIQVFKEHGAEVYAIDWTTINQNPQMLSGGWDGKIKLWDPKRKNSIITFDHTMKNNENYNLISENNPMIFDVSFSGGHANLFSSVGNDNCLKIWNLNQLDPVIVVQPKTEGEILTCDWVEKCDNIIGIGASNGMISVYDLRNSQKKLVELKTGNELAVRKIKFSPWNSTVLASVGYDSITRVWDYNNPKEPLNAICQHKDCVFGVDWDPFEEKRLVDCGWDSIMSVFDVKKNKIPVYIVTSVD</sequence>
<dbReference type="PROSITE" id="PS50294">
    <property type="entry name" value="WD_REPEATS_REGION"/>
    <property type="match status" value="1"/>
</dbReference>
<evidence type="ECO:0000256" key="9">
    <source>
        <dbReference type="ARBA" id="ARBA00024017"/>
    </source>
</evidence>
<dbReference type="InterPro" id="IPR020472">
    <property type="entry name" value="WD40_PAC1"/>
</dbReference>
<feature type="repeat" description="WD" evidence="11">
    <location>
        <begin position="249"/>
        <end position="291"/>
    </location>
</feature>
<dbReference type="GO" id="GO:0016558">
    <property type="term" value="P:protein import into peroxisome matrix"/>
    <property type="evidence" value="ECO:0007669"/>
    <property type="project" value="InterPro"/>
</dbReference>
<dbReference type="GO" id="GO:0005053">
    <property type="term" value="F:peroxisome matrix targeting signal-2 binding"/>
    <property type="evidence" value="ECO:0007669"/>
    <property type="project" value="InterPro"/>
</dbReference>
<keyword evidence="5 11" id="KW-0853">WD repeat</keyword>
<dbReference type="EMBL" id="UFQS01000381">
    <property type="protein sequence ID" value="SSX03420.1"/>
    <property type="molecule type" value="Genomic_DNA"/>
</dbReference>
<evidence type="ECO:0000256" key="10">
    <source>
        <dbReference type="ARBA" id="ARBA00032565"/>
    </source>
</evidence>
<organism evidence="12">
    <name type="scientific">Culicoides sonorensis</name>
    <name type="common">Biting midge</name>
    <dbReference type="NCBI Taxonomy" id="179676"/>
    <lineage>
        <taxon>Eukaryota</taxon>
        <taxon>Metazoa</taxon>
        <taxon>Ecdysozoa</taxon>
        <taxon>Arthropoda</taxon>
        <taxon>Hexapoda</taxon>
        <taxon>Insecta</taxon>
        <taxon>Pterygota</taxon>
        <taxon>Neoptera</taxon>
        <taxon>Endopterygota</taxon>
        <taxon>Diptera</taxon>
        <taxon>Nematocera</taxon>
        <taxon>Chironomoidea</taxon>
        <taxon>Ceratopogonidae</taxon>
        <taxon>Ceratopogoninae</taxon>
        <taxon>Culicoides</taxon>
        <taxon>Monoculicoides</taxon>
    </lineage>
</organism>
<dbReference type="InterPro" id="IPR036322">
    <property type="entry name" value="WD40_repeat_dom_sf"/>
</dbReference>
<dbReference type="SMART" id="SM00320">
    <property type="entry name" value="WD40"/>
    <property type="match status" value="6"/>
</dbReference>
<evidence type="ECO:0000256" key="3">
    <source>
        <dbReference type="ARBA" id="ARBA00022448"/>
    </source>
</evidence>
<dbReference type="GO" id="GO:0005829">
    <property type="term" value="C:cytosol"/>
    <property type="evidence" value="ECO:0007669"/>
    <property type="project" value="UniProtKB-SubCell"/>
</dbReference>
<reference evidence="12" key="1">
    <citation type="submission" date="2018-04" db="EMBL/GenBank/DDBJ databases">
        <authorList>
            <person name="Go L.Y."/>
            <person name="Mitchell J.A."/>
        </authorList>
    </citation>
    <scope>NUCLEOTIDE SEQUENCE</scope>
    <source>
        <tissue evidence="12">Whole organism</tissue>
    </source>
</reference>
<dbReference type="PANTHER" id="PTHR46027:SF1">
    <property type="entry name" value="PEROXISOMAL TARGETING SIGNAL 2 RECEPTOR"/>
    <property type="match status" value="1"/>
</dbReference>
<dbReference type="VEuPathDB" id="VectorBase:CSON009580"/>
<dbReference type="PROSITE" id="PS50082">
    <property type="entry name" value="WD_REPEATS_2"/>
    <property type="match status" value="2"/>
</dbReference>
<evidence type="ECO:0000313" key="12">
    <source>
        <dbReference type="EMBL" id="SSX03420.1"/>
    </source>
</evidence>
<keyword evidence="7" id="KW-0653">Protein transport</keyword>
<evidence type="ECO:0000256" key="8">
    <source>
        <dbReference type="ARBA" id="ARBA00023140"/>
    </source>
</evidence>
<evidence type="ECO:0000256" key="7">
    <source>
        <dbReference type="ARBA" id="ARBA00022927"/>
    </source>
</evidence>
<dbReference type="GO" id="GO:0005782">
    <property type="term" value="C:peroxisomal matrix"/>
    <property type="evidence" value="ECO:0007669"/>
    <property type="project" value="UniProtKB-SubCell"/>
</dbReference>
<dbReference type="Gene3D" id="2.130.10.10">
    <property type="entry name" value="YVTN repeat-like/Quinoprotein amine dehydrogenase"/>
    <property type="match status" value="1"/>
</dbReference>
<keyword evidence="4" id="KW-0963">Cytoplasm</keyword>
<dbReference type="EMBL" id="UFQT01000381">
    <property type="protein sequence ID" value="SSX23785.1"/>
    <property type="molecule type" value="Genomic_DNA"/>
</dbReference>
<feature type="repeat" description="WD" evidence="11">
    <location>
        <begin position="103"/>
        <end position="146"/>
    </location>
</feature>
<keyword evidence="8" id="KW-0576">Peroxisome</keyword>
<evidence type="ECO:0000256" key="2">
    <source>
        <dbReference type="ARBA" id="ARBA00004514"/>
    </source>
</evidence>
<dbReference type="InterPro" id="IPR001680">
    <property type="entry name" value="WD40_rpt"/>
</dbReference>
<proteinExistence type="inferred from homology"/>
<dbReference type="Pfam" id="PF00400">
    <property type="entry name" value="WD40"/>
    <property type="match status" value="4"/>
</dbReference>
<dbReference type="PRINTS" id="PR00320">
    <property type="entry name" value="GPROTEINBRPT"/>
</dbReference>
<reference evidence="13" key="2">
    <citation type="submission" date="2018-07" db="EMBL/GenBank/DDBJ databases">
        <authorList>
            <person name="Quirk P.G."/>
            <person name="Krulwich T.A."/>
        </authorList>
    </citation>
    <scope>NUCLEOTIDE SEQUENCE</scope>
</reference>